<gene>
    <name evidence="10" type="ORF">HQM25_06675</name>
</gene>
<reference evidence="10 11" key="1">
    <citation type="submission" date="2020-05" db="EMBL/GenBank/DDBJ databases">
        <title>Strain PA2F3 complete genome.</title>
        <authorList>
            <person name="Kim Y.-S."/>
            <person name="Kim S.-J."/>
            <person name="Jung H.-k."/>
            <person name="Kim S.-E."/>
            <person name="Kim K.-H."/>
        </authorList>
    </citation>
    <scope>NUCLEOTIDE SEQUENCE [LARGE SCALE GENOMIC DNA]</scope>
    <source>
        <strain evidence="10 11">PA2F3</strain>
    </source>
</reference>
<evidence type="ECO:0000313" key="10">
    <source>
        <dbReference type="EMBL" id="QKJ19089.1"/>
    </source>
</evidence>
<evidence type="ECO:0000313" key="11">
    <source>
        <dbReference type="Proteomes" id="UP000502498"/>
    </source>
</evidence>
<evidence type="ECO:0000256" key="6">
    <source>
        <dbReference type="ARBA" id="ARBA00022989"/>
    </source>
</evidence>
<keyword evidence="6 8" id="KW-1133">Transmembrane helix</keyword>
<dbReference type="Gene3D" id="1.20.1720.10">
    <property type="entry name" value="Multidrug resistance protein D"/>
    <property type="match status" value="1"/>
</dbReference>
<dbReference type="GO" id="GO:0005886">
    <property type="term" value="C:plasma membrane"/>
    <property type="evidence" value="ECO:0007669"/>
    <property type="project" value="UniProtKB-SubCell"/>
</dbReference>
<name>A0A7D4UG36_9MICO</name>
<protein>
    <submittedName>
        <fullName evidence="10">DHA2 family efflux MFS transporter permease subunit</fullName>
    </submittedName>
</protein>
<keyword evidence="3" id="KW-0813">Transport</keyword>
<dbReference type="Gene3D" id="1.20.1250.20">
    <property type="entry name" value="MFS general substrate transporter like domains"/>
    <property type="match status" value="1"/>
</dbReference>
<comment type="similarity">
    <text evidence="2">Belongs to the major facilitator superfamily. EmrB family.</text>
</comment>
<organism evidence="10 11">
    <name type="scientific">Microbacterium hominis</name>
    <dbReference type="NCBI Taxonomy" id="162426"/>
    <lineage>
        <taxon>Bacteria</taxon>
        <taxon>Bacillati</taxon>
        <taxon>Actinomycetota</taxon>
        <taxon>Actinomycetes</taxon>
        <taxon>Micrococcales</taxon>
        <taxon>Microbacteriaceae</taxon>
        <taxon>Microbacterium</taxon>
    </lineage>
</organism>
<evidence type="ECO:0000256" key="1">
    <source>
        <dbReference type="ARBA" id="ARBA00004651"/>
    </source>
</evidence>
<evidence type="ECO:0000256" key="4">
    <source>
        <dbReference type="ARBA" id="ARBA00022475"/>
    </source>
</evidence>
<evidence type="ECO:0000256" key="3">
    <source>
        <dbReference type="ARBA" id="ARBA00022448"/>
    </source>
</evidence>
<feature type="transmembrane region" description="Helical" evidence="8">
    <location>
        <begin position="390"/>
        <end position="416"/>
    </location>
</feature>
<evidence type="ECO:0000259" key="9">
    <source>
        <dbReference type="PROSITE" id="PS50850"/>
    </source>
</evidence>
<feature type="transmembrane region" description="Helical" evidence="8">
    <location>
        <begin position="126"/>
        <end position="146"/>
    </location>
</feature>
<feature type="transmembrane region" description="Helical" evidence="8">
    <location>
        <begin position="95"/>
        <end position="114"/>
    </location>
</feature>
<dbReference type="PRINTS" id="PR01036">
    <property type="entry name" value="TCRTETB"/>
</dbReference>
<dbReference type="AlphaFoldDB" id="A0A7D4UG36"/>
<keyword evidence="5 8" id="KW-0812">Transmembrane</keyword>
<feature type="transmembrane region" description="Helical" evidence="8">
    <location>
        <begin position="183"/>
        <end position="205"/>
    </location>
</feature>
<dbReference type="RefSeq" id="WP_172989530.1">
    <property type="nucleotide sequence ID" value="NZ_CP054038.1"/>
</dbReference>
<feature type="transmembrane region" description="Helical" evidence="8">
    <location>
        <begin position="465"/>
        <end position="493"/>
    </location>
</feature>
<dbReference type="PANTHER" id="PTHR42718">
    <property type="entry name" value="MAJOR FACILITATOR SUPERFAMILY MULTIDRUG TRANSPORTER MFSC"/>
    <property type="match status" value="1"/>
</dbReference>
<dbReference type="EMBL" id="CP054038">
    <property type="protein sequence ID" value="QKJ19089.1"/>
    <property type="molecule type" value="Genomic_DNA"/>
</dbReference>
<accession>A0A7D4UG36</accession>
<dbReference type="InterPro" id="IPR011701">
    <property type="entry name" value="MFS"/>
</dbReference>
<dbReference type="PANTHER" id="PTHR42718:SF9">
    <property type="entry name" value="MAJOR FACILITATOR SUPERFAMILY MULTIDRUG TRANSPORTER MFSC"/>
    <property type="match status" value="1"/>
</dbReference>
<comment type="subcellular location">
    <subcellularLocation>
        <location evidence="1">Cell membrane</location>
        <topology evidence="1">Multi-pass membrane protein</topology>
    </subcellularLocation>
</comment>
<dbReference type="NCBIfam" id="TIGR00711">
    <property type="entry name" value="efflux_EmrB"/>
    <property type="match status" value="1"/>
</dbReference>
<dbReference type="Pfam" id="PF07690">
    <property type="entry name" value="MFS_1"/>
    <property type="match status" value="1"/>
</dbReference>
<sequence length="508" mass="52487">MSTTETTPATGNVRVPASTGPLLTSEQSRVIWLLLAAAFVAILNETTMGVAIPHLITDLGITALAAQWLTTAFMLTMAVIIPITGFLLRRFTTRTMFVAAMSLFSFGTLIALLAPGFPMLLVARVVQASGTAIMMPLLMTTLMTIVPPHARGRMMGRVSVVISLAPAIGPTMSGFLLDAVGWRSIFAVVLPIAVIALAVGARWIHNLGETTRAPIDVLSVILSALGFGGLVYGLSQIGGATAHSTAGSEAAAAGAASTVALIVSLSVAVVALTLFVWRQLVLQKVDDALLDLRVFRSANFSLAMGQMFVLSMAFFGAITVVPLYMQTVLQVSALETGLVVLPGALVMGFAGPFIGRIYDRWGTRVLLVPGSIIASALLWVFTTFDQNTSVITIALAQTALSLGLALSFTPLFTASLASLEPKFYSYGSAVVGTAQQVAGAAGIALLITVFSGVSASVAASGADEIIAGAAGARAAFTLAAVISLPLIVGAFFIRKPADVPQGAAPVGH</sequence>
<feature type="transmembrane region" description="Helical" evidence="8">
    <location>
        <begin position="365"/>
        <end position="384"/>
    </location>
</feature>
<feature type="transmembrane region" description="Helical" evidence="8">
    <location>
        <begin position="217"/>
        <end position="235"/>
    </location>
</feature>
<proteinExistence type="inferred from homology"/>
<dbReference type="InterPro" id="IPR004638">
    <property type="entry name" value="EmrB-like"/>
</dbReference>
<feature type="transmembrane region" description="Helical" evidence="8">
    <location>
        <begin position="158"/>
        <end position="177"/>
    </location>
</feature>
<keyword evidence="7 8" id="KW-0472">Membrane</keyword>
<keyword evidence="4" id="KW-1003">Cell membrane</keyword>
<dbReference type="InterPro" id="IPR020846">
    <property type="entry name" value="MFS_dom"/>
</dbReference>
<dbReference type="Proteomes" id="UP000502498">
    <property type="component" value="Chromosome"/>
</dbReference>
<dbReference type="GO" id="GO:0022857">
    <property type="term" value="F:transmembrane transporter activity"/>
    <property type="evidence" value="ECO:0007669"/>
    <property type="project" value="InterPro"/>
</dbReference>
<feature type="transmembrane region" description="Helical" evidence="8">
    <location>
        <begin position="437"/>
        <end position="459"/>
    </location>
</feature>
<evidence type="ECO:0000256" key="8">
    <source>
        <dbReference type="SAM" id="Phobius"/>
    </source>
</evidence>
<feature type="transmembrane region" description="Helical" evidence="8">
    <location>
        <begin position="30"/>
        <end position="56"/>
    </location>
</feature>
<feature type="transmembrane region" description="Helical" evidence="8">
    <location>
        <begin position="298"/>
        <end position="325"/>
    </location>
</feature>
<evidence type="ECO:0000256" key="5">
    <source>
        <dbReference type="ARBA" id="ARBA00022692"/>
    </source>
</evidence>
<feature type="domain" description="Major facilitator superfamily (MFS) profile" evidence="9">
    <location>
        <begin position="30"/>
        <end position="498"/>
    </location>
</feature>
<evidence type="ECO:0000256" key="7">
    <source>
        <dbReference type="ARBA" id="ARBA00023136"/>
    </source>
</evidence>
<dbReference type="PROSITE" id="PS50850">
    <property type="entry name" value="MFS"/>
    <property type="match status" value="1"/>
</dbReference>
<evidence type="ECO:0000256" key="2">
    <source>
        <dbReference type="ARBA" id="ARBA00008537"/>
    </source>
</evidence>
<feature type="transmembrane region" description="Helical" evidence="8">
    <location>
        <begin position="68"/>
        <end position="88"/>
    </location>
</feature>
<dbReference type="InterPro" id="IPR036259">
    <property type="entry name" value="MFS_trans_sf"/>
</dbReference>
<feature type="transmembrane region" description="Helical" evidence="8">
    <location>
        <begin position="337"/>
        <end position="358"/>
    </location>
</feature>
<dbReference type="SUPFAM" id="SSF103473">
    <property type="entry name" value="MFS general substrate transporter"/>
    <property type="match status" value="1"/>
</dbReference>
<feature type="transmembrane region" description="Helical" evidence="8">
    <location>
        <begin position="255"/>
        <end position="277"/>
    </location>
</feature>